<name>A0A3M8AQU0_9BACL</name>
<dbReference type="OrthoDB" id="2476434at2"/>
<comment type="caution">
    <text evidence="1">The sequence shown here is derived from an EMBL/GenBank/DDBJ whole genome shotgun (WGS) entry which is preliminary data.</text>
</comment>
<keyword evidence="2" id="KW-1185">Reference proteome</keyword>
<organism evidence="1 2">
    <name type="scientific">Brevibacillus gelatini</name>
    <dbReference type="NCBI Taxonomy" id="1655277"/>
    <lineage>
        <taxon>Bacteria</taxon>
        <taxon>Bacillati</taxon>
        <taxon>Bacillota</taxon>
        <taxon>Bacilli</taxon>
        <taxon>Bacillales</taxon>
        <taxon>Paenibacillaceae</taxon>
        <taxon>Brevibacillus</taxon>
    </lineage>
</organism>
<dbReference type="EMBL" id="RHHS01000048">
    <property type="protein sequence ID" value="RNB53520.1"/>
    <property type="molecule type" value="Genomic_DNA"/>
</dbReference>
<gene>
    <name evidence="1" type="ORF">EDM57_19695</name>
</gene>
<proteinExistence type="predicted"/>
<evidence type="ECO:0000313" key="2">
    <source>
        <dbReference type="Proteomes" id="UP000268829"/>
    </source>
</evidence>
<sequence>MRELLKALELKHADLLVWERLLRNSDTNHPRNAHRLQQVRDQIKTLQIQMDMIDVLWSVERENRKKGDQEHATEQNESV</sequence>
<dbReference type="RefSeq" id="WP_122906399.1">
    <property type="nucleotide sequence ID" value="NZ_RHHS01000048.1"/>
</dbReference>
<evidence type="ECO:0000313" key="1">
    <source>
        <dbReference type="EMBL" id="RNB53520.1"/>
    </source>
</evidence>
<reference evidence="1 2" key="1">
    <citation type="submission" date="2018-10" db="EMBL/GenBank/DDBJ databases">
        <title>Phylogenomics of Brevibacillus.</title>
        <authorList>
            <person name="Dunlap C."/>
        </authorList>
    </citation>
    <scope>NUCLEOTIDE SEQUENCE [LARGE SCALE GENOMIC DNA]</scope>
    <source>
        <strain evidence="1 2">DSM 100115</strain>
    </source>
</reference>
<dbReference type="Proteomes" id="UP000268829">
    <property type="component" value="Unassembled WGS sequence"/>
</dbReference>
<dbReference type="AlphaFoldDB" id="A0A3M8AQU0"/>
<accession>A0A3M8AQU0</accession>
<protein>
    <submittedName>
        <fullName evidence="1">Uncharacterized protein</fullName>
    </submittedName>
</protein>